<dbReference type="EMBL" id="BPQH01000009">
    <property type="protein sequence ID" value="GJD50511.1"/>
    <property type="molecule type" value="Genomic_DNA"/>
</dbReference>
<reference evidence="1" key="2">
    <citation type="submission" date="2021-08" db="EMBL/GenBank/DDBJ databases">
        <authorList>
            <person name="Tani A."/>
            <person name="Ola A."/>
            <person name="Ogura Y."/>
            <person name="Katsura K."/>
            <person name="Hayashi T."/>
        </authorList>
    </citation>
    <scope>NUCLEOTIDE SEQUENCE</scope>
    <source>
        <strain evidence="1">KCTC 52305</strain>
    </source>
</reference>
<accession>A0ABQ4R0Y1</accession>
<keyword evidence="2" id="KW-1185">Reference proteome</keyword>
<reference evidence="1" key="1">
    <citation type="journal article" date="2021" name="Front. Microbiol.">
        <title>Comprehensive Comparative Genomics and Phenotyping of Methylobacterium Species.</title>
        <authorList>
            <person name="Alessa O."/>
            <person name="Ogura Y."/>
            <person name="Fujitani Y."/>
            <person name="Takami H."/>
            <person name="Hayashi T."/>
            <person name="Sahin N."/>
            <person name="Tani A."/>
        </authorList>
    </citation>
    <scope>NUCLEOTIDE SEQUENCE</scope>
    <source>
        <strain evidence="1">KCTC 52305</strain>
    </source>
</reference>
<evidence type="ECO:0008006" key="3">
    <source>
        <dbReference type="Google" id="ProtNLM"/>
    </source>
</evidence>
<evidence type="ECO:0000313" key="1">
    <source>
        <dbReference type="EMBL" id="GJD50511.1"/>
    </source>
</evidence>
<name>A0ABQ4R0Y1_9HYPH</name>
<sequence length="55" mass="6754">MPRNASRTNKFSLLYGRWRPVRRCTKFFHAGVSEPIFYRWKKELIGRGKLEIWRL</sequence>
<evidence type="ECO:0000313" key="2">
    <source>
        <dbReference type="Proteomes" id="UP001055167"/>
    </source>
</evidence>
<organism evidence="1 2">
    <name type="scientific">Methylobacterium crusticola</name>
    <dbReference type="NCBI Taxonomy" id="1697972"/>
    <lineage>
        <taxon>Bacteria</taxon>
        <taxon>Pseudomonadati</taxon>
        <taxon>Pseudomonadota</taxon>
        <taxon>Alphaproteobacteria</taxon>
        <taxon>Hyphomicrobiales</taxon>
        <taxon>Methylobacteriaceae</taxon>
        <taxon>Methylobacterium</taxon>
    </lineage>
</organism>
<gene>
    <name evidence="1" type="ORF">OPKNFCMD_3254</name>
</gene>
<proteinExistence type="predicted"/>
<comment type="caution">
    <text evidence="1">The sequence shown here is derived from an EMBL/GenBank/DDBJ whole genome shotgun (WGS) entry which is preliminary data.</text>
</comment>
<protein>
    <recommendedName>
        <fullName evidence="3">Transposase</fullName>
    </recommendedName>
</protein>
<dbReference type="Proteomes" id="UP001055167">
    <property type="component" value="Unassembled WGS sequence"/>
</dbReference>